<sequence>MNPFTLNLSASINVFRLITNPSLCLPHHTVPTFNHLPIPLSRAFMKSDQKPDIRAIVLDKDNCFAVPKQNEIHKPYVEHFEQLKRAYPGSRLLIVSNSAGTLSDPSGAEADLLERATGVKVLRHNTKKPGCHSEIMSYFRSQPDSGVTSPDQIAVVGDRLFTDVMLANTMGSWGFWVEQGIVEDRGLFVRMEKRLAGFLQKRGYVAPNPRSDFE</sequence>
<evidence type="ECO:0008006" key="3">
    <source>
        <dbReference type="Google" id="ProtNLM"/>
    </source>
</evidence>
<dbReference type="GeneID" id="95974341"/>
<dbReference type="InterPro" id="IPR010021">
    <property type="entry name" value="PGPP1/Gep4"/>
</dbReference>
<organism evidence="1 2">
    <name type="scientific">Neodothiora populina</name>
    <dbReference type="NCBI Taxonomy" id="2781224"/>
    <lineage>
        <taxon>Eukaryota</taxon>
        <taxon>Fungi</taxon>
        <taxon>Dikarya</taxon>
        <taxon>Ascomycota</taxon>
        <taxon>Pezizomycotina</taxon>
        <taxon>Dothideomycetes</taxon>
        <taxon>Dothideomycetidae</taxon>
        <taxon>Dothideales</taxon>
        <taxon>Dothioraceae</taxon>
        <taxon>Neodothiora</taxon>
    </lineage>
</organism>
<dbReference type="EMBL" id="JBFMKM010000009">
    <property type="protein sequence ID" value="KAL1304218.1"/>
    <property type="molecule type" value="Genomic_DNA"/>
</dbReference>
<keyword evidence="2" id="KW-1185">Reference proteome</keyword>
<accession>A0ABR3PDJ5</accession>
<dbReference type="Pfam" id="PF09419">
    <property type="entry name" value="PGP_phosphatase"/>
    <property type="match status" value="1"/>
</dbReference>
<evidence type="ECO:0000313" key="1">
    <source>
        <dbReference type="EMBL" id="KAL1304218.1"/>
    </source>
</evidence>
<name>A0ABR3PDJ5_9PEZI</name>
<dbReference type="RefSeq" id="XP_069200493.1">
    <property type="nucleotide sequence ID" value="XM_069348324.1"/>
</dbReference>
<protein>
    <recommendedName>
        <fullName evidence="3">HAD-superfamily phosphatase</fullName>
    </recommendedName>
</protein>
<dbReference type="InterPro" id="IPR036412">
    <property type="entry name" value="HAD-like_sf"/>
</dbReference>
<dbReference type="SUPFAM" id="SSF56784">
    <property type="entry name" value="HAD-like"/>
    <property type="match status" value="1"/>
</dbReference>
<dbReference type="Proteomes" id="UP001562354">
    <property type="component" value="Unassembled WGS sequence"/>
</dbReference>
<dbReference type="Gene3D" id="3.40.50.1000">
    <property type="entry name" value="HAD superfamily/HAD-like"/>
    <property type="match status" value="1"/>
</dbReference>
<gene>
    <name evidence="1" type="ORF">AAFC00_000638</name>
</gene>
<comment type="caution">
    <text evidence="1">The sequence shown here is derived from an EMBL/GenBank/DDBJ whole genome shotgun (WGS) entry which is preliminary data.</text>
</comment>
<dbReference type="NCBIfam" id="TIGR01668">
    <property type="entry name" value="YqeG_hyp_ppase"/>
    <property type="match status" value="1"/>
</dbReference>
<dbReference type="InterPro" id="IPR023214">
    <property type="entry name" value="HAD_sf"/>
</dbReference>
<evidence type="ECO:0000313" key="2">
    <source>
        <dbReference type="Proteomes" id="UP001562354"/>
    </source>
</evidence>
<reference evidence="1 2" key="1">
    <citation type="submission" date="2024-07" db="EMBL/GenBank/DDBJ databases">
        <title>Draft sequence of the Neodothiora populina.</title>
        <authorList>
            <person name="Drown D.D."/>
            <person name="Schuette U.S."/>
            <person name="Buechlein A.B."/>
            <person name="Rusch D.R."/>
            <person name="Winton L.W."/>
            <person name="Adams G.A."/>
        </authorList>
    </citation>
    <scope>NUCLEOTIDE SEQUENCE [LARGE SCALE GENOMIC DNA]</scope>
    <source>
        <strain evidence="1 2">CPC 39397</strain>
    </source>
</reference>
<proteinExistence type="predicted"/>
<dbReference type="InterPro" id="IPR027706">
    <property type="entry name" value="PGP_Pase"/>
</dbReference>